<dbReference type="OrthoDB" id="1632076at2"/>
<comment type="subcellular location">
    <subcellularLocation>
        <location evidence="1">Cell envelope</location>
    </subcellularLocation>
</comment>
<dbReference type="NCBIfam" id="TIGR01730">
    <property type="entry name" value="RND_mfp"/>
    <property type="match status" value="1"/>
</dbReference>
<dbReference type="InterPro" id="IPR006143">
    <property type="entry name" value="RND_pump_MFP"/>
</dbReference>
<evidence type="ECO:0000256" key="1">
    <source>
        <dbReference type="ARBA" id="ARBA00004196"/>
    </source>
</evidence>
<keyword evidence="4" id="KW-0812">Transmembrane</keyword>
<dbReference type="InterPro" id="IPR058627">
    <property type="entry name" value="MdtA-like_C"/>
</dbReference>
<dbReference type="Proteomes" id="UP000255367">
    <property type="component" value="Unassembled WGS sequence"/>
</dbReference>
<dbReference type="GO" id="GO:1990281">
    <property type="term" value="C:efflux pump complex"/>
    <property type="evidence" value="ECO:0007669"/>
    <property type="project" value="TreeGrafter"/>
</dbReference>
<protein>
    <submittedName>
        <fullName evidence="7">Multidrug resistance protein mexA</fullName>
    </submittedName>
</protein>
<keyword evidence="4" id="KW-1133">Transmembrane helix</keyword>
<dbReference type="Gene3D" id="1.10.287.470">
    <property type="entry name" value="Helix hairpin bin"/>
    <property type="match status" value="1"/>
</dbReference>
<accession>A0A380NLK6</accession>
<dbReference type="Gene3D" id="2.40.30.170">
    <property type="match status" value="1"/>
</dbReference>
<feature type="transmembrane region" description="Helical" evidence="4">
    <location>
        <begin position="12"/>
        <end position="31"/>
    </location>
</feature>
<dbReference type="RefSeq" id="WP_115310286.1">
    <property type="nucleotide sequence ID" value="NZ_UHIO01000001.1"/>
</dbReference>
<dbReference type="AlphaFoldDB" id="A0A380NLK6"/>
<keyword evidence="8" id="KW-1185">Reference proteome</keyword>
<dbReference type="SUPFAM" id="SSF111369">
    <property type="entry name" value="HlyD-like secretion proteins"/>
    <property type="match status" value="1"/>
</dbReference>
<dbReference type="EMBL" id="UHIO01000001">
    <property type="protein sequence ID" value="SUP43216.1"/>
    <property type="molecule type" value="Genomic_DNA"/>
</dbReference>
<keyword evidence="3" id="KW-0813">Transport</keyword>
<evidence type="ECO:0000313" key="7">
    <source>
        <dbReference type="EMBL" id="SUP43216.1"/>
    </source>
</evidence>
<comment type="similarity">
    <text evidence="2">Belongs to the membrane fusion protein (MFP) (TC 8.A.1) family.</text>
</comment>
<dbReference type="Pfam" id="PF25917">
    <property type="entry name" value="BSH_RND"/>
    <property type="match status" value="1"/>
</dbReference>
<dbReference type="PANTHER" id="PTHR30469">
    <property type="entry name" value="MULTIDRUG RESISTANCE PROTEIN MDTA"/>
    <property type="match status" value="1"/>
</dbReference>
<evidence type="ECO:0000256" key="4">
    <source>
        <dbReference type="SAM" id="Phobius"/>
    </source>
</evidence>
<gene>
    <name evidence="7" type="primary">mexA</name>
    <name evidence="7" type="ORF">NCTC12020_01111</name>
</gene>
<dbReference type="Pfam" id="PF25967">
    <property type="entry name" value="RND-MFP_C"/>
    <property type="match status" value="1"/>
</dbReference>
<feature type="domain" description="Multidrug resistance protein MdtA-like barrel-sandwich hybrid" evidence="5">
    <location>
        <begin position="57"/>
        <end position="207"/>
    </location>
</feature>
<organism evidence="7 8">
    <name type="scientific">Veillonella criceti</name>
    <dbReference type="NCBI Taxonomy" id="103891"/>
    <lineage>
        <taxon>Bacteria</taxon>
        <taxon>Bacillati</taxon>
        <taxon>Bacillota</taxon>
        <taxon>Negativicutes</taxon>
        <taxon>Veillonellales</taxon>
        <taxon>Veillonellaceae</taxon>
        <taxon>Veillonella</taxon>
    </lineage>
</organism>
<dbReference type="Gene3D" id="2.40.420.20">
    <property type="match status" value="1"/>
</dbReference>
<feature type="domain" description="Multidrug resistance protein MdtA-like C-terminal permuted SH3" evidence="6">
    <location>
        <begin position="313"/>
        <end position="370"/>
    </location>
</feature>
<keyword evidence="4" id="KW-0472">Membrane</keyword>
<dbReference type="Gene3D" id="2.40.50.100">
    <property type="match status" value="1"/>
</dbReference>
<evidence type="ECO:0000256" key="2">
    <source>
        <dbReference type="ARBA" id="ARBA00009477"/>
    </source>
</evidence>
<name>A0A380NLK6_9FIRM</name>
<reference evidence="7 8" key="1">
    <citation type="submission" date="2018-06" db="EMBL/GenBank/DDBJ databases">
        <authorList>
            <consortium name="Pathogen Informatics"/>
            <person name="Doyle S."/>
        </authorList>
    </citation>
    <scope>NUCLEOTIDE SEQUENCE [LARGE SCALE GENOMIC DNA]</scope>
    <source>
        <strain evidence="7 8">NCTC12020</strain>
    </source>
</reference>
<evidence type="ECO:0000259" key="6">
    <source>
        <dbReference type="Pfam" id="PF25967"/>
    </source>
</evidence>
<sequence length="381" mass="40846">MTKRQQRNIRWSVIPIIMVMMLALSGCFGPTKVTTVEVDTKEMPVKISNDANITALNKVTIEPTVSGQVSTMAVKVGDEVKQGQVVAMLDTSTLQTQLNQLIQELGEQQSHAGVQAVPQETTVVPGAVSSADVNRAHEMMMNGIITEKEYQTIVQRSQATVVTSGGGYVATGGGMEVAGIQAAIAQLQTQIAQSQIVAPMTGRVAAIYNEDRKVAIEGRPFMLIQQNTPVVASLSIPQSFALKLAEPANKSTLKVYLKVDDKEIPGELTYVDTNAPAGTPSVLVKATFNNTDDVIKPGEFYTLVIESSATAPVIAVPKEAVHENKDGKFVYVVTADNTVDVRVVETSETVDGYTAIVMGLSKGERIITSKGNFELGEQVTY</sequence>
<dbReference type="GO" id="GO:0015562">
    <property type="term" value="F:efflux transmembrane transporter activity"/>
    <property type="evidence" value="ECO:0007669"/>
    <property type="project" value="TreeGrafter"/>
</dbReference>
<dbReference type="PROSITE" id="PS51257">
    <property type="entry name" value="PROKAR_LIPOPROTEIN"/>
    <property type="match status" value="1"/>
</dbReference>
<evidence type="ECO:0000313" key="8">
    <source>
        <dbReference type="Proteomes" id="UP000255367"/>
    </source>
</evidence>
<evidence type="ECO:0000259" key="5">
    <source>
        <dbReference type="Pfam" id="PF25917"/>
    </source>
</evidence>
<proteinExistence type="inferred from homology"/>
<dbReference type="InterPro" id="IPR058625">
    <property type="entry name" value="MdtA-like_BSH"/>
</dbReference>
<evidence type="ECO:0000256" key="3">
    <source>
        <dbReference type="ARBA" id="ARBA00022448"/>
    </source>
</evidence>